<dbReference type="Gramene" id="KVH90178">
    <property type="protein sequence ID" value="KVH90178"/>
    <property type="gene ID" value="Ccrd_007771"/>
</dbReference>
<dbReference type="EMBL" id="LEKV01005114">
    <property type="protein sequence ID" value="KVH90178.1"/>
    <property type="molecule type" value="Genomic_DNA"/>
</dbReference>
<dbReference type="Pfam" id="PF03140">
    <property type="entry name" value="DUF247"/>
    <property type="match status" value="1"/>
</dbReference>
<sequence length="406" mass="47604">MELDLHGSQIRASKAIALEEHASLVSSINKNMSKACDFVRICKVSEEFYMENEDKYFPTMVSIGPFHRGKEKLKAMEERKWQYLNTLLSRALNVEARLGKCVEVLKGLEDRARKCYLEEICMKSDEFVEMMLLDGCFIIELFHKSCCKEIRRRGDPFLATYHVFFRLRHDLILLENQIPFFVLQHLFDLVPVPKQCGDYSLIELAFRFFRKTIHEDPYDLQEKFGQDIHHLLDLIHQSFIPKPHNLRLQSKQPQSQMNISTATELHKNETKIKRGKSGSVLEVKFYKGALRIPTLTHHDLMETIFRNFIAMENSCYDATKYITSYAFLMKSLIHTNEDAKFLHKKGILDKDEEFVTLFNKISVEVDAHNFYYGGLCEIINTSAKVSKIVWFARKVRKRVIRCLRQL</sequence>
<gene>
    <name evidence="1" type="ORF">Ccrd_007771</name>
</gene>
<name>A0A103XG77_CYNCS</name>
<protein>
    <submittedName>
        <fullName evidence="1">Uncharacterized protein</fullName>
    </submittedName>
</protein>
<dbReference type="OrthoDB" id="1378449at2759"/>
<dbReference type="InterPro" id="IPR004158">
    <property type="entry name" value="DUF247_pln"/>
</dbReference>
<dbReference type="STRING" id="59895.A0A103XG77"/>
<dbReference type="AlphaFoldDB" id="A0A103XG77"/>
<dbReference type="OMA" id="RICKVSE"/>
<comment type="caution">
    <text evidence="1">The sequence shown here is derived from an EMBL/GenBank/DDBJ whole genome shotgun (WGS) entry which is preliminary data.</text>
</comment>
<reference evidence="1 2" key="1">
    <citation type="journal article" date="2016" name="Sci. Rep.">
        <title>The genome sequence of the outbreeding globe artichoke constructed de novo incorporating a phase-aware low-pass sequencing strategy of F1 progeny.</title>
        <authorList>
            <person name="Scaglione D."/>
            <person name="Reyes-Chin-Wo S."/>
            <person name="Acquadro A."/>
            <person name="Froenicke L."/>
            <person name="Portis E."/>
            <person name="Beitel C."/>
            <person name="Tirone M."/>
            <person name="Mauro R."/>
            <person name="Lo Monaco A."/>
            <person name="Mauromicale G."/>
            <person name="Faccioli P."/>
            <person name="Cattivelli L."/>
            <person name="Rieseberg L."/>
            <person name="Michelmore R."/>
            <person name="Lanteri S."/>
        </authorList>
    </citation>
    <scope>NUCLEOTIDE SEQUENCE [LARGE SCALE GENOMIC DNA]</scope>
    <source>
        <strain evidence="1">2C</strain>
    </source>
</reference>
<evidence type="ECO:0000313" key="1">
    <source>
        <dbReference type="EMBL" id="KVH90178.1"/>
    </source>
</evidence>
<keyword evidence="2" id="KW-1185">Reference proteome</keyword>
<dbReference type="PANTHER" id="PTHR31170">
    <property type="entry name" value="BNAC04G53230D PROTEIN"/>
    <property type="match status" value="1"/>
</dbReference>
<dbReference type="PANTHER" id="PTHR31170:SF20">
    <property type="entry name" value="DUF247 DOMAIN PROTEIN"/>
    <property type="match status" value="1"/>
</dbReference>
<organism evidence="1 2">
    <name type="scientific">Cynara cardunculus var. scolymus</name>
    <name type="common">Globe artichoke</name>
    <name type="synonym">Cynara scolymus</name>
    <dbReference type="NCBI Taxonomy" id="59895"/>
    <lineage>
        <taxon>Eukaryota</taxon>
        <taxon>Viridiplantae</taxon>
        <taxon>Streptophyta</taxon>
        <taxon>Embryophyta</taxon>
        <taxon>Tracheophyta</taxon>
        <taxon>Spermatophyta</taxon>
        <taxon>Magnoliopsida</taxon>
        <taxon>eudicotyledons</taxon>
        <taxon>Gunneridae</taxon>
        <taxon>Pentapetalae</taxon>
        <taxon>asterids</taxon>
        <taxon>campanulids</taxon>
        <taxon>Asterales</taxon>
        <taxon>Asteraceae</taxon>
        <taxon>Carduoideae</taxon>
        <taxon>Cardueae</taxon>
        <taxon>Carduinae</taxon>
        <taxon>Cynara</taxon>
    </lineage>
</organism>
<evidence type="ECO:0000313" key="2">
    <source>
        <dbReference type="Proteomes" id="UP000243975"/>
    </source>
</evidence>
<proteinExistence type="predicted"/>
<accession>A0A103XG77</accession>
<dbReference type="Proteomes" id="UP000243975">
    <property type="component" value="Unassembled WGS sequence"/>
</dbReference>